<evidence type="ECO:0000256" key="9">
    <source>
        <dbReference type="ARBA" id="ARBA00046608"/>
    </source>
</evidence>
<dbReference type="KEGG" id="uru:DSM104443_02199"/>
<organism evidence="11 12">
    <name type="scientific">Usitatibacter rugosus</name>
    <dbReference type="NCBI Taxonomy" id="2732067"/>
    <lineage>
        <taxon>Bacteria</taxon>
        <taxon>Pseudomonadati</taxon>
        <taxon>Pseudomonadota</taxon>
        <taxon>Betaproteobacteria</taxon>
        <taxon>Nitrosomonadales</taxon>
        <taxon>Usitatibacteraceae</taxon>
        <taxon>Usitatibacter</taxon>
    </lineage>
</organism>
<reference evidence="11 12" key="1">
    <citation type="submission" date="2020-04" db="EMBL/GenBank/DDBJ databases">
        <title>Usitatibacter rugosus gen. nov., sp. nov. and Usitatibacter palustris sp. nov., novel members of Usitatibacteraceae fam. nov. within the order Nitrosomonadales isolated from soil.</title>
        <authorList>
            <person name="Huber K.J."/>
            <person name="Neumann-Schaal M."/>
            <person name="Geppert A."/>
            <person name="Luckner M."/>
            <person name="Wanner G."/>
            <person name="Overmann J."/>
        </authorList>
    </citation>
    <scope>NUCLEOTIDE SEQUENCE [LARGE SCALE GENOMIC DNA]</scope>
    <source>
        <strain evidence="11 12">0125_3</strain>
    </source>
</reference>
<dbReference type="GO" id="GO:0043811">
    <property type="term" value="F:phosphate:acyl-[acyl carrier protein] acyltransferase activity"/>
    <property type="evidence" value="ECO:0007669"/>
    <property type="project" value="UniProtKB-UniRule"/>
</dbReference>
<dbReference type="NCBIfam" id="TIGR00182">
    <property type="entry name" value="plsX"/>
    <property type="match status" value="1"/>
</dbReference>
<keyword evidence="6 10" id="KW-0594">Phospholipid biosynthesis</keyword>
<keyword evidence="3 10" id="KW-0444">Lipid biosynthesis</keyword>
<dbReference type="PANTHER" id="PTHR30100:SF1">
    <property type="entry name" value="PHOSPHATE ACYLTRANSFERASE"/>
    <property type="match status" value="1"/>
</dbReference>
<dbReference type="AlphaFoldDB" id="A0A6M4GW75"/>
<evidence type="ECO:0000256" key="6">
    <source>
        <dbReference type="ARBA" id="ARBA00023209"/>
    </source>
</evidence>
<dbReference type="GO" id="GO:0005737">
    <property type="term" value="C:cytoplasm"/>
    <property type="evidence" value="ECO:0007669"/>
    <property type="project" value="UniProtKB-SubCell"/>
</dbReference>
<evidence type="ECO:0000256" key="10">
    <source>
        <dbReference type="HAMAP-Rule" id="MF_00019"/>
    </source>
</evidence>
<dbReference type="Proteomes" id="UP000501534">
    <property type="component" value="Chromosome"/>
</dbReference>
<dbReference type="UniPathway" id="UPA00085"/>
<proteinExistence type="inferred from homology"/>
<evidence type="ECO:0000313" key="12">
    <source>
        <dbReference type="Proteomes" id="UP000501534"/>
    </source>
</evidence>
<accession>A0A6M4GW75</accession>
<keyword evidence="2 10" id="KW-0963">Cytoplasm</keyword>
<dbReference type="PIRSF" id="PIRSF002465">
    <property type="entry name" value="Phsphlp_syn_PlsX"/>
    <property type="match status" value="1"/>
</dbReference>
<comment type="subcellular location">
    <subcellularLocation>
        <location evidence="10">Cytoplasm</location>
    </subcellularLocation>
    <text evidence="10">Associated with the membrane possibly through PlsY.</text>
</comment>
<dbReference type="InterPro" id="IPR003664">
    <property type="entry name" value="FA_synthesis"/>
</dbReference>
<evidence type="ECO:0000256" key="1">
    <source>
        <dbReference type="ARBA" id="ARBA00001232"/>
    </source>
</evidence>
<protein>
    <recommendedName>
        <fullName evidence="8 10">Phosphate acyltransferase</fullName>
        <ecNumber evidence="8 10">2.3.1.274</ecNumber>
    </recommendedName>
    <alternativeName>
        <fullName evidence="10">Acyl-ACP phosphotransacylase</fullName>
    </alternativeName>
    <alternativeName>
        <fullName evidence="10">Acyl-[acyl-carrier-protein]--phosphate acyltransferase</fullName>
    </alternativeName>
    <alternativeName>
        <fullName evidence="10">Phosphate-acyl-ACP acyltransferase</fullName>
    </alternativeName>
</protein>
<comment type="function">
    <text evidence="10">Catalyzes the reversible formation of acyl-phosphate (acyl-PO(4)) from acyl-[acyl-carrier-protein] (acyl-ACP). This enzyme utilizes acyl-ACP as fatty acyl donor, but not acyl-CoA.</text>
</comment>
<gene>
    <name evidence="10 11" type="primary">plsX</name>
    <name evidence="11" type="ORF">DSM104443_02199</name>
</gene>
<evidence type="ECO:0000313" key="11">
    <source>
        <dbReference type="EMBL" id="QJR11128.1"/>
    </source>
</evidence>
<dbReference type="EC" id="2.3.1.274" evidence="8 10"/>
<evidence type="ECO:0000256" key="3">
    <source>
        <dbReference type="ARBA" id="ARBA00022516"/>
    </source>
</evidence>
<comment type="pathway">
    <text evidence="10">Lipid metabolism; phospholipid metabolism.</text>
</comment>
<dbReference type="RefSeq" id="WP_171092206.1">
    <property type="nucleotide sequence ID" value="NZ_CP053069.1"/>
</dbReference>
<dbReference type="SUPFAM" id="SSF53659">
    <property type="entry name" value="Isocitrate/Isopropylmalate dehydrogenase-like"/>
    <property type="match status" value="1"/>
</dbReference>
<comment type="subunit">
    <text evidence="9 10">Homodimer. Probably interacts with PlsY.</text>
</comment>
<dbReference type="PANTHER" id="PTHR30100">
    <property type="entry name" value="FATTY ACID/PHOSPHOLIPID SYNTHESIS PROTEIN PLSX"/>
    <property type="match status" value="1"/>
</dbReference>
<dbReference type="InterPro" id="IPR012281">
    <property type="entry name" value="Phospholipid_synth_PlsX-like"/>
</dbReference>
<dbReference type="GO" id="GO:0008654">
    <property type="term" value="P:phospholipid biosynthetic process"/>
    <property type="evidence" value="ECO:0007669"/>
    <property type="project" value="UniProtKB-KW"/>
</dbReference>
<name>A0A6M4GW75_9PROT</name>
<dbReference type="Pfam" id="PF02504">
    <property type="entry name" value="FA_synthesis"/>
    <property type="match status" value="1"/>
</dbReference>
<dbReference type="Gene3D" id="3.40.718.10">
    <property type="entry name" value="Isopropylmalate Dehydrogenase"/>
    <property type="match status" value="1"/>
</dbReference>
<evidence type="ECO:0000256" key="8">
    <source>
        <dbReference type="ARBA" id="ARBA00024069"/>
    </source>
</evidence>
<comment type="similarity">
    <text evidence="10">Belongs to the PlsX family.</text>
</comment>
<evidence type="ECO:0000256" key="2">
    <source>
        <dbReference type="ARBA" id="ARBA00022490"/>
    </source>
</evidence>
<comment type="catalytic activity">
    <reaction evidence="1 10">
        <text>a fatty acyl-[ACP] + phosphate = an acyl phosphate + holo-[ACP]</text>
        <dbReference type="Rhea" id="RHEA:42292"/>
        <dbReference type="Rhea" id="RHEA-COMP:9685"/>
        <dbReference type="Rhea" id="RHEA-COMP:14125"/>
        <dbReference type="ChEBI" id="CHEBI:43474"/>
        <dbReference type="ChEBI" id="CHEBI:59918"/>
        <dbReference type="ChEBI" id="CHEBI:64479"/>
        <dbReference type="ChEBI" id="CHEBI:138651"/>
        <dbReference type="EC" id="2.3.1.274"/>
    </reaction>
</comment>
<evidence type="ECO:0000256" key="7">
    <source>
        <dbReference type="ARBA" id="ARBA00023264"/>
    </source>
</evidence>
<keyword evidence="12" id="KW-1185">Reference proteome</keyword>
<evidence type="ECO:0000256" key="4">
    <source>
        <dbReference type="ARBA" id="ARBA00022679"/>
    </source>
</evidence>
<dbReference type="GO" id="GO:0006633">
    <property type="term" value="P:fatty acid biosynthetic process"/>
    <property type="evidence" value="ECO:0007669"/>
    <property type="project" value="UniProtKB-UniRule"/>
</dbReference>
<keyword evidence="7 10" id="KW-1208">Phospholipid metabolism</keyword>
<sequence>MNTVIAVDAMGGDHGPAVTVPACLDFLAADPAAHLLLVGLAEPLRRELARHRASENDRLQIVVATQVVGMDEDVRSAIRTKKDSSMRVAIDLVKEGRAQACVSAGNTGALMGTAKFVLKTLPGIERPAICAVLPTRSGQVYALDLGANADCTPEQLLQFAIMGSTLVAAVEGKARPTVGLLNIGSEEIKGNTVVKEAGELLKKSPLNFYGNVEGNDIYKGTTDVVVCDGFVGNVFLKTSEGLAKMMGDFLKEEYTRGVLSKLAAAVSYGVIKRFRRRLDHRRYNGAALLGLRGIVVKSHGSADRLAFRTALARAASEITHGVNDRIGQEITRLHELGLLAAKPAEAAKPADEAAA</sequence>
<evidence type="ECO:0000256" key="5">
    <source>
        <dbReference type="ARBA" id="ARBA00023098"/>
    </source>
</evidence>
<keyword evidence="5 10" id="KW-0443">Lipid metabolism</keyword>
<keyword evidence="4 10" id="KW-0808">Transferase</keyword>
<dbReference type="HAMAP" id="MF_00019">
    <property type="entry name" value="PlsX"/>
    <property type="match status" value="1"/>
</dbReference>
<dbReference type="EMBL" id="CP053069">
    <property type="protein sequence ID" value="QJR11128.1"/>
    <property type="molecule type" value="Genomic_DNA"/>
</dbReference>
<keyword evidence="11" id="KW-0012">Acyltransferase</keyword>